<dbReference type="SUPFAM" id="SSF56672">
    <property type="entry name" value="DNA/RNA polymerases"/>
    <property type="match status" value="1"/>
</dbReference>
<dbReference type="Proteomes" id="UP000288805">
    <property type="component" value="Unassembled WGS sequence"/>
</dbReference>
<name>A0A438F2L7_VITVI</name>
<dbReference type="InterPro" id="IPR043502">
    <property type="entry name" value="DNA/RNA_pol_sf"/>
</dbReference>
<dbReference type="InterPro" id="IPR013103">
    <property type="entry name" value="RVT_2"/>
</dbReference>
<dbReference type="AlphaFoldDB" id="A0A438F2L7"/>
<accession>A0A438F2L7</accession>
<protein>
    <submittedName>
        <fullName evidence="2">Retrovirus-related Pol polyprotein from transposon RE1</fullName>
    </submittedName>
</protein>
<reference evidence="2 3" key="1">
    <citation type="journal article" date="2018" name="PLoS Genet.">
        <title>Population sequencing reveals clonal diversity and ancestral inbreeding in the grapevine cultivar Chardonnay.</title>
        <authorList>
            <person name="Roach M.J."/>
            <person name="Johnson D.L."/>
            <person name="Bohlmann J."/>
            <person name="van Vuuren H.J."/>
            <person name="Jones S.J."/>
            <person name="Pretorius I.S."/>
            <person name="Schmidt S.A."/>
            <person name="Borneman A.R."/>
        </authorList>
    </citation>
    <scope>NUCLEOTIDE SEQUENCE [LARGE SCALE GENOMIC DNA]</scope>
    <source>
        <strain evidence="3">cv. Chardonnay</strain>
        <tissue evidence="2">Leaf</tissue>
    </source>
</reference>
<gene>
    <name evidence="2" type="primary">RE1_2002</name>
    <name evidence="2" type="ORF">CK203_090527</name>
</gene>
<dbReference type="EMBL" id="QGNW01001132">
    <property type="protein sequence ID" value="RVW54193.1"/>
    <property type="molecule type" value="Genomic_DNA"/>
</dbReference>
<feature type="domain" description="Reverse transcriptase Ty1/copia-type" evidence="1">
    <location>
        <begin position="115"/>
        <end position="326"/>
    </location>
</feature>
<comment type="caution">
    <text evidence="2">The sequence shown here is derived from an EMBL/GenBank/DDBJ whole genome shotgun (WGS) entry which is preliminary data.</text>
</comment>
<organism evidence="2 3">
    <name type="scientific">Vitis vinifera</name>
    <name type="common">Grape</name>
    <dbReference type="NCBI Taxonomy" id="29760"/>
    <lineage>
        <taxon>Eukaryota</taxon>
        <taxon>Viridiplantae</taxon>
        <taxon>Streptophyta</taxon>
        <taxon>Embryophyta</taxon>
        <taxon>Tracheophyta</taxon>
        <taxon>Spermatophyta</taxon>
        <taxon>Magnoliopsida</taxon>
        <taxon>eudicotyledons</taxon>
        <taxon>Gunneridae</taxon>
        <taxon>Pentapetalae</taxon>
        <taxon>rosids</taxon>
        <taxon>Vitales</taxon>
        <taxon>Vitaceae</taxon>
        <taxon>Viteae</taxon>
        <taxon>Vitis</taxon>
    </lineage>
</organism>
<proteinExistence type="predicted"/>
<evidence type="ECO:0000313" key="3">
    <source>
        <dbReference type="Proteomes" id="UP000288805"/>
    </source>
</evidence>
<dbReference type="PANTHER" id="PTHR11439">
    <property type="entry name" value="GAG-POL-RELATED RETROTRANSPOSON"/>
    <property type="match status" value="1"/>
</dbReference>
<evidence type="ECO:0000259" key="1">
    <source>
        <dbReference type="Pfam" id="PF07727"/>
    </source>
</evidence>
<evidence type="ECO:0000313" key="2">
    <source>
        <dbReference type="EMBL" id="RVW54193.1"/>
    </source>
</evidence>
<sequence length="416" mass="46740">MILHYIVHGISRNVIFFENQHLFPVSSSTVTSSSTVVLPSFEQQFLDLHPVSSCFQPGIVYTKHSRPQSLSVAHPISDPTTLQIQSVTTPPAPLVRHSLECLYFRIVKVQSDGSLDRYKARLVALGNNQEYGVNYEETFAPVAKMTIVRTILALAASNDWPLYQMDVKHVFLHGDLKEYIYMKPPPGLFPSPTSHVCKLRRSLYGLKQAPRAWFDKFRTTLLQFSFKQSKYDTSLFLQKSDMGIVVLLVYVDDIVITGSDSALLGQLKTHLSESFHMKDLGSLTYFLGLEVHHSPSGISLNQHKYASDLVATAGLQGATFVDTPMELNVKLRKEESDLLVDPSLYRKLVGSLVYLTITRPDISFAVQQVSQFLQTPRHLHSATVRRIIRYVQGTSTRGLFFPVGNSTRLAAYSDVD</sequence>
<dbReference type="Pfam" id="PF07727">
    <property type="entry name" value="RVT_2"/>
    <property type="match status" value="1"/>
</dbReference>
<dbReference type="PANTHER" id="PTHR11439:SF497">
    <property type="entry name" value="CYSTEINE-RICH RLK (RECEPTOR-LIKE PROTEIN KINASE) 8"/>
    <property type="match status" value="1"/>
</dbReference>